<reference evidence="11" key="1">
    <citation type="submission" date="2019-10" db="EMBL/GenBank/DDBJ databases">
        <authorList>
            <consortium name="DOE Joint Genome Institute"/>
            <person name="Kuo A."/>
            <person name="Miyauchi S."/>
            <person name="Kiss E."/>
            <person name="Drula E."/>
            <person name="Kohler A."/>
            <person name="Sanchez-Garcia M."/>
            <person name="Andreopoulos B."/>
            <person name="Barry K.W."/>
            <person name="Bonito G."/>
            <person name="Buee M."/>
            <person name="Carver A."/>
            <person name="Chen C."/>
            <person name="Cichocki N."/>
            <person name="Clum A."/>
            <person name="Culley D."/>
            <person name="Crous P.W."/>
            <person name="Fauchery L."/>
            <person name="Girlanda M."/>
            <person name="Hayes R."/>
            <person name="Keri Z."/>
            <person name="LaButti K."/>
            <person name="Lipzen A."/>
            <person name="Lombard V."/>
            <person name="Magnuson J."/>
            <person name="Maillard F."/>
            <person name="Morin E."/>
            <person name="Murat C."/>
            <person name="Nolan M."/>
            <person name="Ohm R."/>
            <person name="Pangilinan J."/>
            <person name="Pereira M."/>
            <person name="Perotto S."/>
            <person name="Peter M."/>
            <person name="Riley R."/>
            <person name="Sitrit Y."/>
            <person name="Stielow B."/>
            <person name="Szollosi G."/>
            <person name="Zifcakova L."/>
            <person name="Stursova M."/>
            <person name="Spatafora J.W."/>
            <person name="Tedersoo L."/>
            <person name="Vaario L.-M."/>
            <person name="Yamada A."/>
            <person name="Yan M."/>
            <person name="Wang P."/>
            <person name="Xu J."/>
            <person name="Bruns T."/>
            <person name="Baldrian P."/>
            <person name="Vilgalys R."/>
            <person name="Henrissat B."/>
            <person name="Grigoriev I.V."/>
            <person name="Hibbett D."/>
            <person name="Nagy L.G."/>
            <person name="Martin F.M."/>
        </authorList>
    </citation>
    <scope>NUCLEOTIDE SEQUENCE</scope>
    <source>
        <strain evidence="11">BED1</strain>
    </source>
</reference>
<feature type="compositionally biased region" description="Polar residues" evidence="9">
    <location>
        <begin position="461"/>
        <end position="486"/>
    </location>
</feature>
<evidence type="ECO:0000256" key="3">
    <source>
        <dbReference type="ARBA" id="ARBA00022723"/>
    </source>
</evidence>
<evidence type="ECO:0000313" key="11">
    <source>
        <dbReference type="EMBL" id="KAF8440805.1"/>
    </source>
</evidence>
<dbReference type="EMBL" id="WHUW01000011">
    <property type="protein sequence ID" value="KAF8440805.1"/>
    <property type="molecule type" value="Genomic_DNA"/>
</dbReference>
<evidence type="ECO:0000256" key="5">
    <source>
        <dbReference type="ARBA" id="ARBA00022833"/>
    </source>
</evidence>
<dbReference type="FunFam" id="3.30.40.10:FF:000728">
    <property type="entry name" value="Unplaced genomic scaffold supercont1.4, whole genome shotgun sequence"/>
    <property type="match status" value="1"/>
</dbReference>
<keyword evidence="6" id="KW-1133">Transmembrane helix</keyword>
<dbReference type="Gene3D" id="3.30.40.10">
    <property type="entry name" value="Zinc/RING finger domain, C3HC4 (zinc finger)"/>
    <property type="match status" value="1"/>
</dbReference>
<dbReference type="AlphaFoldDB" id="A0AAD4GFF3"/>
<dbReference type="InterPro" id="IPR013083">
    <property type="entry name" value="Znf_RING/FYVE/PHD"/>
</dbReference>
<evidence type="ECO:0000256" key="6">
    <source>
        <dbReference type="ARBA" id="ARBA00022989"/>
    </source>
</evidence>
<dbReference type="GO" id="GO:0016020">
    <property type="term" value="C:membrane"/>
    <property type="evidence" value="ECO:0007669"/>
    <property type="project" value="UniProtKB-SubCell"/>
</dbReference>
<dbReference type="Pfam" id="PF13639">
    <property type="entry name" value="zf-RING_2"/>
    <property type="match status" value="1"/>
</dbReference>
<dbReference type="SUPFAM" id="SSF57850">
    <property type="entry name" value="RING/U-box"/>
    <property type="match status" value="1"/>
</dbReference>
<organism evidence="11 12">
    <name type="scientific">Boletus edulis BED1</name>
    <dbReference type="NCBI Taxonomy" id="1328754"/>
    <lineage>
        <taxon>Eukaryota</taxon>
        <taxon>Fungi</taxon>
        <taxon>Dikarya</taxon>
        <taxon>Basidiomycota</taxon>
        <taxon>Agaricomycotina</taxon>
        <taxon>Agaricomycetes</taxon>
        <taxon>Agaricomycetidae</taxon>
        <taxon>Boletales</taxon>
        <taxon>Boletineae</taxon>
        <taxon>Boletaceae</taxon>
        <taxon>Boletoideae</taxon>
        <taxon>Boletus</taxon>
    </lineage>
</organism>
<feature type="compositionally biased region" description="Polar residues" evidence="9">
    <location>
        <begin position="154"/>
        <end position="167"/>
    </location>
</feature>
<reference evidence="11" key="2">
    <citation type="journal article" date="2020" name="Nat. Commun.">
        <title>Large-scale genome sequencing of mycorrhizal fungi provides insights into the early evolution of symbiotic traits.</title>
        <authorList>
            <person name="Miyauchi S."/>
            <person name="Kiss E."/>
            <person name="Kuo A."/>
            <person name="Drula E."/>
            <person name="Kohler A."/>
            <person name="Sanchez-Garcia M."/>
            <person name="Morin E."/>
            <person name="Andreopoulos B."/>
            <person name="Barry K.W."/>
            <person name="Bonito G."/>
            <person name="Buee M."/>
            <person name="Carver A."/>
            <person name="Chen C."/>
            <person name="Cichocki N."/>
            <person name="Clum A."/>
            <person name="Culley D."/>
            <person name="Crous P.W."/>
            <person name="Fauchery L."/>
            <person name="Girlanda M."/>
            <person name="Hayes R.D."/>
            <person name="Keri Z."/>
            <person name="LaButti K."/>
            <person name="Lipzen A."/>
            <person name="Lombard V."/>
            <person name="Magnuson J."/>
            <person name="Maillard F."/>
            <person name="Murat C."/>
            <person name="Nolan M."/>
            <person name="Ohm R.A."/>
            <person name="Pangilinan J."/>
            <person name="Pereira M.F."/>
            <person name="Perotto S."/>
            <person name="Peter M."/>
            <person name="Pfister S."/>
            <person name="Riley R."/>
            <person name="Sitrit Y."/>
            <person name="Stielow J.B."/>
            <person name="Szollosi G."/>
            <person name="Zifcakova L."/>
            <person name="Stursova M."/>
            <person name="Spatafora J.W."/>
            <person name="Tedersoo L."/>
            <person name="Vaario L.M."/>
            <person name="Yamada A."/>
            <person name="Yan M."/>
            <person name="Wang P."/>
            <person name="Xu J."/>
            <person name="Bruns T."/>
            <person name="Baldrian P."/>
            <person name="Vilgalys R."/>
            <person name="Dunand C."/>
            <person name="Henrissat B."/>
            <person name="Grigoriev I.V."/>
            <person name="Hibbett D."/>
            <person name="Nagy L.G."/>
            <person name="Martin F.M."/>
        </authorList>
    </citation>
    <scope>NUCLEOTIDE SEQUENCE</scope>
    <source>
        <strain evidence="11">BED1</strain>
    </source>
</reference>
<dbReference type="PANTHER" id="PTHR47168:SF1">
    <property type="entry name" value="OS02G0798600 PROTEIN"/>
    <property type="match status" value="1"/>
</dbReference>
<comment type="subcellular location">
    <subcellularLocation>
        <location evidence="1">Membrane</location>
        <topology evidence="1">Single-pass membrane protein</topology>
    </subcellularLocation>
</comment>
<feature type="compositionally biased region" description="Polar residues" evidence="9">
    <location>
        <begin position="315"/>
        <end position="339"/>
    </location>
</feature>
<accession>A0AAD4GFF3</accession>
<dbReference type="CDD" id="cd16454">
    <property type="entry name" value="RING-H2_PA-TM-RING"/>
    <property type="match status" value="1"/>
</dbReference>
<feature type="compositionally biased region" description="Acidic residues" evidence="9">
    <location>
        <begin position="624"/>
        <end position="644"/>
    </location>
</feature>
<feature type="region of interest" description="Disordered" evidence="9">
    <location>
        <begin position="532"/>
        <end position="559"/>
    </location>
</feature>
<feature type="compositionally biased region" description="Low complexity" evidence="9">
    <location>
        <begin position="39"/>
        <end position="62"/>
    </location>
</feature>
<feature type="compositionally biased region" description="Basic and acidic residues" evidence="9">
    <location>
        <begin position="92"/>
        <end position="109"/>
    </location>
</feature>
<feature type="domain" description="RING-type" evidence="10">
    <location>
        <begin position="1219"/>
        <end position="1261"/>
    </location>
</feature>
<evidence type="ECO:0000256" key="2">
    <source>
        <dbReference type="ARBA" id="ARBA00022692"/>
    </source>
</evidence>
<dbReference type="SMART" id="SM00184">
    <property type="entry name" value="RING"/>
    <property type="match status" value="1"/>
</dbReference>
<dbReference type="PANTHER" id="PTHR47168">
    <property type="entry name" value="RING ZINC FINGER DOMAIN SUPERFAMILY PROTEIN-RELATED"/>
    <property type="match status" value="1"/>
</dbReference>
<feature type="compositionally biased region" description="Polar residues" evidence="9">
    <location>
        <begin position="934"/>
        <end position="946"/>
    </location>
</feature>
<evidence type="ECO:0000256" key="8">
    <source>
        <dbReference type="PROSITE-ProRule" id="PRU00175"/>
    </source>
</evidence>
<feature type="compositionally biased region" description="Low complexity" evidence="9">
    <location>
        <begin position="687"/>
        <end position="698"/>
    </location>
</feature>
<feature type="compositionally biased region" description="Pro residues" evidence="9">
    <location>
        <begin position="183"/>
        <end position="197"/>
    </location>
</feature>
<evidence type="ECO:0000256" key="7">
    <source>
        <dbReference type="ARBA" id="ARBA00023136"/>
    </source>
</evidence>
<dbReference type="PROSITE" id="PS50089">
    <property type="entry name" value="ZF_RING_2"/>
    <property type="match status" value="1"/>
</dbReference>
<feature type="region of interest" description="Disordered" evidence="9">
    <location>
        <begin position="1"/>
        <end position="371"/>
    </location>
</feature>
<feature type="compositionally biased region" description="Low complexity" evidence="9">
    <location>
        <begin position="198"/>
        <end position="211"/>
    </location>
</feature>
<feature type="region of interest" description="Disordered" evidence="9">
    <location>
        <begin position="911"/>
        <end position="1019"/>
    </location>
</feature>
<keyword evidence="12" id="KW-1185">Reference proteome</keyword>
<feature type="compositionally biased region" description="Polar residues" evidence="9">
    <location>
        <begin position="1088"/>
        <end position="1112"/>
    </location>
</feature>
<dbReference type="InterPro" id="IPR051653">
    <property type="entry name" value="E3_ligase_sorting_rcpt"/>
</dbReference>
<proteinExistence type="predicted"/>
<evidence type="ECO:0000313" key="12">
    <source>
        <dbReference type="Proteomes" id="UP001194468"/>
    </source>
</evidence>
<keyword evidence="5" id="KW-0862">Zinc</keyword>
<comment type="caution">
    <text evidence="11">The sequence shown here is derived from an EMBL/GenBank/DDBJ whole genome shotgun (WGS) entry which is preliminary data.</text>
</comment>
<feature type="compositionally biased region" description="Polar residues" evidence="9">
    <location>
        <begin position="1127"/>
        <end position="1139"/>
    </location>
</feature>
<feature type="region of interest" description="Disordered" evidence="9">
    <location>
        <begin position="403"/>
        <end position="491"/>
    </location>
</feature>
<evidence type="ECO:0000259" key="10">
    <source>
        <dbReference type="PROSITE" id="PS50089"/>
    </source>
</evidence>
<feature type="compositionally biased region" description="Polar residues" evidence="9">
    <location>
        <begin position="797"/>
        <end position="810"/>
    </location>
</feature>
<feature type="compositionally biased region" description="Basic residues" evidence="9">
    <location>
        <begin position="71"/>
        <end position="83"/>
    </location>
</feature>
<feature type="region of interest" description="Disordered" evidence="9">
    <location>
        <begin position="1071"/>
        <end position="1139"/>
    </location>
</feature>
<dbReference type="Proteomes" id="UP001194468">
    <property type="component" value="Unassembled WGS sequence"/>
</dbReference>
<feature type="compositionally biased region" description="Low complexity" evidence="9">
    <location>
        <begin position="16"/>
        <end position="25"/>
    </location>
</feature>
<name>A0AAD4GFF3_BOLED</name>
<evidence type="ECO:0000256" key="4">
    <source>
        <dbReference type="ARBA" id="ARBA00022771"/>
    </source>
</evidence>
<feature type="compositionally biased region" description="Low complexity" evidence="9">
    <location>
        <begin position="722"/>
        <end position="734"/>
    </location>
</feature>
<feature type="compositionally biased region" description="Polar residues" evidence="9">
    <location>
        <begin position="989"/>
        <end position="1015"/>
    </location>
</feature>
<dbReference type="InterPro" id="IPR001841">
    <property type="entry name" value="Znf_RING"/>
</dbReference>
<feature type="region of interest" description="Disordered" evidence="9">
    <location>
        <begin position="577"/>
        <end position="897"/>
    </location>
</feature>
<feature type="compositionally biased region" description="Polar residues" evidence="9">
    <location>
        <begin position="270"/>
        <end position="282"/>
    </location>
</feature>
<keyword evidence="4 8" id="KW-0863">Zinc-finger</keyword>
<gene>
    <name evidence="11" type="ORF">L210DRAFT_899300</name>
</gene>
<evidence type="ECO:0000256" key="1">
    <source>
        <dbReference type="ARBA" id="ARBA00004167"/>
    </source>
</evidence>
<evidence type="ECO:0000256" key="9">
    <source>
        <dbReference type="SAM" id="MobiDB-lite"/>
    </source>
</evidence>
<dbReference type="GO" id="GO:0008270">
    <property type="term" value="F:zinc ion binding"/>
    <property type="evidence" value="ECO:0007669"/>
    <property type="project" value="UniProtKB-KW"/>
</dbReference>
<feature type="compositionally biased region" description="Basic residues" evidence="9">
    <location>
        <begin position="1"/>
        <end position="10"/>
    </location>
</feature>
<protein>
    <recommendedName>
        <fullName evidence="10">RING-type domain-containing protein</fullName>
    </recommendedName>
</protein>
<feature type="compositionally biased region" description="Low complexity" evidence="9">
    <location>
        <begin position="817"/>
        <end position="870"/>
    </location>
</feature>
<keyword evidence="2" id="KW-0812">Transmembrane</keyword>
<keyword evidence="3" id="KW-0479">Metal-binding</keyword>
<keyword evidence="7" id="KW-0472">Membrane</keyword>
<sequence length="1267" mass="133731">MGQSLSHRRSAPTPTPVSAAASGPGNANDTHIPRRSLPRRILSSIQKPSLRSRHPSSSLALPTRPEQTLRGKTRSWRLSRRHNVPANTEGAVPEHIDSLTEHDECQVDRDVDEFGVITHRVPDNHSDSPAASTKGKEKAKDIEDDDEEDDKTPIPSTSTVPLPTQSEAGKDHLGDEQVVVAPTVPPSPPRQPTPFPPAQESEPPSFSLSSSPTPPSPSPLQPTTQQVNTSPRPFPPPGTLVVVQGVVHTTDAPRSSDRPVTNPIPPMTRDTPNSNTNTSFDPTSPRPSSVPPETRPRNPLSGILTRPASMIPAVSSPSEPTIVSSNNDPQARQTTSNANGAAEDSEDEDRAHAHPHGLSMAQGPAGTSSLSASSIDVLGTLLSVAAAATAASLLTGSSEPIFSSGLTSSQPPPPSNPIPQTTGFNSNVPSERPLSPTPTSDAGRMRHVWSSLRDRLGLGNGTHNSSQSNDTIPSLNPGQIAPSQPSDFVRPRDPREIMLAEMARAFNLGLGLGGAAASIPSAGASANPNIAELTMSDDGSVPTGDGDGEQSSLPPPDSFERFLMDLQTDLRVTLMQGQEPGTIGGPPRDANDTAEDIEGDQPIPELQSLSDSDSEEFGTRHFESDDEDQLDYEDDMDNEGDEEDVHTAQEQPSGRTSPAVATLGTGAHYYFGGSRSLGASDMPPPHTASSQSISTAISPDTDGETGACNSAMDNGKSGVGGAARASSSVSAGVGTNVPADGASLSERHSEGGLGGQREGAVLGMTHSREASNGGRWMEAEGSRTVSGSIAVSPPDVQESSNVPETETGQVSFLLGASPSSDPSTSNTPNSFPGGSTLISPLPTQLPLSTLLPSSDPEPTTQSPPSATSTTGDSSMPFRLPFTPSSASRTEHTPGGGINWWRMYRFPAITSPNLGQGGSQGSSPLSQPAFRATAQGPSPSASPWARTSDQHETITSRGVAQVPGVHSGLAQPALTPSAATPTNIPEIVPPSNQSNNTQPSTIGQDPNLSANANTSSSEHRGNVVVPVIVVGLQSVNTDRQPPQMPHPHVNHTAAIDDEDGEGMELDGLEQPMSLPLHIPEPPEFRHYSNPPNTTQQEQSGQQPARGRTWQSRAANAIRNLRPSRRNPDATNPQPQETPGSRTFLIYVIGGYYPPDHQIITGGNLDSFEALWELAELLGQVKPPTVSKEEIEKSGLEIIKASMLEVYEKQGRIASNCIDRCLICLDEYNPEDDMRVLTCKHTFHQGCVDRWLETGRNNCPACRTKVRLL</sequence>